<accession>A0A9P6TGQ5</accession>
<feature type="compositionally biased region" description="Acidic residues" evidence="1">
    <location>
        <begin position="115"/>
        <end position="125"/>
    </location>
</feature>
<gene>
    <name evidence="2" type="ORF">CROQUDRAFT_668089</name>
</gene>
<feature type="compositionally biased region" description="Polar residues" evidence="1">
    <location>
        <begin position="95"/>
        <end position="111"/>
    </location>
</feature>
<organism evidence="2 3">
    <name type="scientific">Cronartium quercuum f. sp. fusiforme G11</name>
    <dbReference type="NCBI Taxonomy" id="708437"/>
    <lineage>
        <taxon>Eukaryota</taxon>
        <taxon>Fungi</taxon>
        <taxon>Dikarya</taxon>
        <taxon>Basidiomycota</taxon>
        <taxon>Pucciniomycotina</taxon>
        <taxon>Pucciniomycetes</taxon>
        <taxon>Pucciniales</taxon>
        <taxon>Coleosporiaceae</taxon>
        <taxon>Cronartium</taxon>
    </lineage>
</organism>
<keyword evidence="3" id="KW-1185">Reference proteome</keyword>
<feature type="compositionally biased region" description="Basic and acidic residues" evidence="1">
    <location>
        <begin position="56"/>
        <end position="68"/>
    </location>
</feature>
<protein>
    <submittedName>
        <fullName evidence="2">Uncharacterized protein</fullName>
    </submittedName>
</protein>
<dbReference type="EMBL" id="MU167214">
    <property type="protein sequence ID" value="KAG0151254.1"/>
    <property type="molecule type" value="Genomic_DNA"/>
</dbReference>
<feature type="compositionally biased region" description="Polar residues" evidence="1">
    <location>
        <begin position="205"/>
        <end position="219"/>
    </location>
</feature>
<dbReference type="Proteomes" id="UP000886653">
    <property type="component" value="Unassembled WGS sequence"/>
</dbReference>
<feature type="compositionally biased region" description="Low complexity" evidence="1">
    <location>
        <begin position="33"/>
        <end position="55"/>
    </location>
</feature>
<evidence type="ECO:0000313" key="2">
    <source>
        <dbReference type="EMBL" id="KAG0151254.1"/>
    </source>
</evidence>
<feature type="compositionally biased region" description="Basic and acidic residues" evidence="1">
    <location>
        <begin position="240"/>
        <end position="256"/>
    </location>
</feature>
<feature type="region of interest" description="Disordered" evidence="1">
    <location>
        <begin position="33"/>
        <end position="125"/>
    </location>
</feature>
<proteinExistence type="predicted"/>
<reference evidence="2" key="1">
    <citation type="submission" date="2013-11" db="EMBL/GenBank/DDBJ databases">
        <title>Genome sequence of the fusiform rust pathogen reveals effectors for host alternation and coevolution with pine.</title>
        <authorList>
            <consortium name="DOE Joint Genome Institute"/>
            <person name="Smith K."/>
            <person name="Pendleton A."/>
            <person name="Kubisiak T."/>
            <person name="Anderson C."/>
            <person name="Salamov A."/>
            <person name="Aerts A."/>
            <person name="Riley R."/>
            <person name="Clum A."/>
            <person name="Lindquist E."/>
            <person name="Ence D."/>
            <person name="Campbell M."/>
            <person name="Kronenberg Z."/>
            <person name="Feau N."/>
            <person name="Dhillon B."/>
            <person name="Hamelin R."/>
            <person name="Burleigh J."/>
            <person name="Smith J."/>
            <person name="Yandell M."/>
            <person name="Nelson C."/>
            <person name="Grigoriev I."/>
            <person name="Davis J."/>
        </authorList>
    </citation>
    <scope>NUCLEOTIDE SEQUENCE</scope>
    <source>
        <strain evidence="2">G11</strain>
    </source>
</reference>
<comment type="caution">
    <text evidence="2">The sequence shown here is derived from an EMBL/GenBank/DDBJ whole genome shotgun (WGS) entry which is preliminary data.</text>
</comment>
<dbReference type="AlphaFoldDB" id="A0A9P6TGQ5"/>
<evidence type="ECO:0000256" key="1">
    <source>
        <dbReference type="SAM" id="MobiDB-lite"/>
    </source>
</evidence>
<evidence type="ECO:0000313" key="3">
    <source>
        <dbReference type="Proteomes" id="UP000886653"/>
    </source>
</evidence>
<feature type="region of interest" description="Disordered" evidence="1">
    <location>
        <begin position="205"/>
        <end position="258"/>
    </location>
</feature>
<dbReference type="OrthoDB" id="2499752at2759"/>
<sequence>MSITSLPISTTTTLTINRNLLNSGRPTHLITIPDSATSVSCPSSASSSDPSPHCSSRLESRESRESGTGHKRRRIQTRLGPSSSFCLPTPPPSPNTLHSSPQAAAKNTRNPSPVEPDDDSCLLDDDSDIFPVSRLDLTRANFPAPPRPPRLPFDDPINPLHPCLYSASTFKPYILPSISFPDTDVGTSISTCLRSSLDPFSVSISSQPPLSYAKPTSRTLRPRKPNTQRSGSSTPVPPIKPEELEQERERSRDLEQNKSWNWANTCPATAEANKSALASPLRCLDLAQDPFEGIITKPAVVCHLDDDIIHPVDGSKWRVKSCF</sequence>
<name>A0A9P6TGQ5_9BASI</name>